<dbReference type="Proteomes" id="UP000310189">
    <property type="component" value="Unassembled WGS sequence"/>
</dbReference>
<dbReference type="SFLD" id="SFLDS00003">
    <property type="entry name" value="Haloacid_Dehalogenase"/>
    <property type="match status" value="1"/>
</dbReference>
<dbReference type="OrthoDB" id="40579at2759"/>
<comment type="caution">
    <text evidence="1">The sequence shown here is derived from an EMBL/GenBank/DDBJ whole genome shotgun (WGS) entry which is preliminary data.</text>
</comment>
<dbReference type="InterPro" id="IPR023198">
    <property type="entry name" value="PGP-like_dom2"/>
</dbReference>
<reference evidence="1 2" key="1">
    <citation type="submission" date="2019-03" db="EMBL/GenBank/DDBJ databases">
        <title>Sequencing 23 genomes of Wallemia ichthyophaga.</title>
        <authorList>
            <person name="Gostincar C."/>
        </authorList>
    </citation>
    <scope>NUCLEOTIDE SEQUENCE [LARGE SCALE GENOMIC DNA]</scope>
    <source>
        <strain evidence="1 2">EXF-5753</strain>
    </source>
</reference>
<evidence type="ECO:0000313" key="1">
    <source>
        <dbReference type="EMBL" id="TIA88910.1"/>
    </source>
</evidence>
<dbReference type="AlphaFoldDB" id="A0A4T0FLD5"/>
<dbReference type="InterPro" id="IPR036412">
    <property type="entry name" value="HAD-like_sf"/>
</dbReference>
<dbReference type="PANTHER" id="PTHR18901:SF38">
    <property type="entry name" value="PSEUDOURIDINE-5'-PHOSPHATASE"/>
    <property type="match status" value="1"/>
</dbReference>
<evidence type="ECO:0000313" key="2">
    <source>
        <dbReference type="Proteomes" id="UP000310189"/>
    </source>
</evidence>
<name>A0A4T0FLD5_9BASI</name>
<protein>
    <submittedName>
        <fullName evidence="1">Uncharacterized protein</fullName>
    </submittedName>
</protein>
<proteinExistence type="predicted"/>
<dbReference type="EMBL" id="SPNW01000032">
    <property type="protein sequence ID" value="TIA88910.1"/>
    <property type="molecule type" value="Genomic_DNA"/>
</dbReference>
<keyword evidence="2" id="KW-1185">Reference proteome</keyword>
<dbReference type="Pfam" id="PF00702">
    <property type="entry name" value="Hydrolase"/>
    <property type="match status" value="1"/>
</dbReference>
<dbReference type="InterPro" id="IPR023214">
    <property type="entry name" value="HAD_sf"/>
</dbReference>
<dbReference type="GO" id="GO:0016791">
    <property type="term" value="F:phosphatase activity"/>
    <property type="evidence" value="ECO:0007669"/>
    <property type="project" value="TreeGrafter"/>
</dbReference>
<organism evidence="1 2">
    <name type="scientific">Wallemia hederae</name>
    <dbReference type="NCBI Taxonomy" id="1540922"/>
    <lineage>
        <taxon>Eukaryota</taxon>
        <taxon>Fungi</taxon>
        <taxon>Dikarya</taxon>
        <taxon>Basidiomycota</taxon>
        <taxon>Wallemiomycotina</taxon>
        <taxon>Wallemiomycetes</taxon>
        <taxon>Wallemiales</taxon>
        <taxon>Wallemiaceae</taxon>
        <taxon>Wallemia</taxon>
    </lineage>
</organism>
<dbReference type="PANTHER" id="PTHR18901">
    <property type="entry name" value="2-DEOXYGLUCOSE-6-PHOSPHATE PHOSPHATASE 2"/>
    <property type="match status" value="1"/>
</dbReference>
<gene>
    <name evidence="1" type="ORF">E3P99_02326</name>
</gene>
<accession>A0A4T0FLD5</accession>
<dbReference type="Gene3D" id="3.40.50.1000">
    <property type="entry name" value="HAD superfamily/HAD-like"/>
    <property type="match status" value="1"/>
</dbReference>
<dbReference type="FunFam" id="1.10.150.240:FF:000001">
    <property type="entry name" value="Haloacid dehalogenase-like hydrolase domain"/>
    <property type="match status" value="1"/>
</dbReference>
<dbReference type="Gene3D" id="1.10.150.240">
    <property type="entry name" value="Putative phosphatase, domain 2"/>
    <property type="match status" value="1"/>
</dbReference>
<dbReference type="SUPFAM" id="SSF56784">
    <property type="entry name" value="HAD-like"/>
    <property type="match status" value="1"/>
</dbReference>
<dbReference type="SFLD" id="SFLDG01129">
    <property type="entry name" value="C1.5:_HAD__Beta-PGM__Phosphata"/>
    <property type="match status" value="1"/>
</dbReference>
<sequence>MTTAAAIKYILFDLDGLLIDSERVYTDVTNEILAPYGHKFNWTLKSNMMGKPLSDERVACEYLVNELNLPISVDEYILLRNKKQNEAWPKLGLRPGALELVTHLKAHNIPIAVATGSRKASLEQKCNAPAVSQLMSLFGDNVVTADDIGPGNGKPKPDTFLVAAQRLGADVGYDVSATNQPSQQQLLTRQTCLVFEDAVPGVQAGLNGDMKVIWVPEPELLDLYKDDASLKGVHQTVFSLQHLNLSDYGLPNIAN</sequence>